<comment type="caution">
    <text evidence="1">The sequence shown here is derived from an EMBL/GenBank/DDBJ whole genome shotgun (WGS) entry which is preliminary data.</text>
</comment>
<organism evidence="1 2">
    <name type="scientific">Glomus cerebriforme</name>
    <dbReference type="NCBI Taxonomy" id="658196"/>
    <lineage>
        <taxon>Eukaryota</taxon>
        <taxon>Fungi</taxon>
        <taxon>Fungi incertae sedis</taxon>
        <taxon>Mucoromycota</taxon>
        <taxon>Glomeromycotina</taxon>
        <taxon>Glomeromycetes</taxon>
        <taxon>Glomerales</taxon>
        <taxon>Glomeraceae</taxon>
        <taxon>Glomus</taxon>
    </lineage>
</organism>
<name>A0A397TM21_9GLOM</name>
<dbReference type="EMBL" id="QKYT01000015">
    <property type="protein sequence ID" value="RIA98429.1"/>
    <property type="molecule type" value="Genomic_DNA"/>
</dbReference>
<evidence type="ECO:0000313" key="2">
    <source>
        <dbReference type="Proteomes" id="UP000265703"/>
    </source>
</evidence>
<evidence type="ECO:0000313" key="1">
    <source>
        <dbReference type="EMBL" id="RIA98429.1"/>
    </source>
</evidence>
<dbReference type="Proteomes" id="UP000265703">
    <property type="component" value="Unassembled WGS sequence"/>
</dbReference>
<accession>A0A397TM21</accession>
<reference evidence="1 2" key="1">
    <citation type="submission" date="2018-06" db="EMBL/GenBank/DDBJ databases">
        <title>Comparative genomics reveals the genomic features of Rhizophagus irregularis, R. cerebriforme, R. diaphanum and Gigaspora rosea, and their symbiotic lifestyle signature.</title>
        <authorList>
            <person name="Morin E."/>
            <person name="San Clemente H."/>
            <person name="Chen E.C.H."/>
            <person name="De La Providencia I."/>
            <person name="Hainaut M."/>
            <person name="Kuo A."/>
            <person name="Kohler A."/>
            <person name="Murat C."/>
            <person name="Tang N."/>
            <person name="Roy S."/>
            <person name="Loubradou J."/>
            <person name="Henrissat B."/>
            <person name="Grigoriev I.V."/>
            <person name="Corradi N."/>
            <person name="Roux C."/>
            <person name="Martin F.M."/>
        </authorList>
    </citation>
    <scope>NUCLEOTIDE SEQUENCE [LARGE SCALE GENOMIC DNA]</scope>
    <source>
        <strain evidence="1 2">DAOM 227022</strain>
    </source>
</reference>
<protein>
    <submittedName>
        <fullName evidence="1">Uncharacterized protein</fullName>
    </submittedName>
</protein>
<gene>
    <name evidence="1" type="ORF">C1645_812679</name>
</gene>
<proteinExistence type="predicted"/>
<sequence length="59" mass="6613">MKKRRCLVNGCVKFTDSTMGYEAPQPEVAYELSIKAHQPVGTYEFSDDEDLPDGLGLFD</sequence>
<keyword evidence="2" id="KW-1185">Reference proteome</keyword>
<dbReference type="AlphaFoldDB" id="A0A397TM21"/>